<dbReference type="OrthoDB" id="9886977at2"/>
<name>A0A174T7B0_9FIRM</name>
<dbReference type="Proteomes" id="UP000095765">
    <property type="component" value="Unassembled WGS sequence"/>
</dbReference>
<accession>A0A174T7B0</accession>
<reference evidence="1 3" key="1">
    <citation type="submission" date="2015-09" db="EMBL/GenBank/DDBJ databases">
        <authorList>
            <consortium name="Pathogen Informatics"/>
        </authorList>
    </citation>
    <scope>NUCLEOTIDE SEQUENCE [LARGE SCALE GENOMIC DNA]</scope>
    <source>
        <strain evidence="1 3">2789STDY5834939</strain>
    </source>
</reference>
<dbReference type="RefSeq" id="WP_006876192.1">
    <property type="nucleotide sequence ID" value="NZ_CP102255.1"/>
</dbReference>
<gene>
    <name evidence="2" type="ORF">B5F11_19705</name>
    <name evidence="1" type="ORF">ERS852551_02829</name>
</gene>
<dbReference type="Proteomes" id="UP000196386">
    <property type="component" value="Unassembled WGS sequence"/>
</dbReference>
<reference evidence="4" key="2">
    <citation type="submission" date="2017-04" db="EMBL/GenBank/DDBJ databases">
        <title>Function of individual gut microbiota members based on whole genome sequencing of pure cultures obtained from chicken caecum.</title>
        <authorList>
            <person name="Medvecky M."/>
            <person name="Cejkova D."/>
            <person name="Polansky O."/>
            <person name="Karasova D."/>
            <person name="Kubasova T."/>
            <person name="Cizek A."/>
            <person name="Rychlik I."/>
        </authorList>
    </citation>
    <scope>NUCLEOTIDE SEQUENCE [LARGE SCALE GENOMIC DNA]</scope>
    <source>
        <strain evidence="4">An175</strain>
    </source>
</reference>
<evidence type="ECO:0000313" key="4">
    <source>
        <dbReference type="Proteomes" id="UP000196386"/>
    </source>
</evidence>
<evidence type="ECO:0000313" key="3">
    <source>
        <dbReference type="Proteomes" id="UP000095765"/>
    </source>
</evidence>
<proteinExistence type="predicted"/>
<evidence type="ECO:0000313" key="2">
    <source>
        <dbReference type="EMBL" id="OUP65588.1"/>
    </source>
</evidence>
<dbReference type="EMBL" id="CZBE01000022">
    <property type="protein sequence ID" value="CUQ03270.1"/>
    <property type="molecule type" value="Genomic_DNA"/>
</dbReference>
<organism evidence="1 3">
    <name type="scientific">Anaerotruncus colihominis</name>
    <dbReference type="NCBI Taxonomy" id="169435"/>
    <lineage>
        <taxon>Bacteria</taxon>
        <taxon>Bacillati</taxon>
        <taxon>Bacillota</taxon>
        <taxon>Clostridia</taxon>
        <taxon>Eubacteriales</taxon>
        <taxon>Oscillospiraceae</taxon>
        <taxon>Anaerotruncus</taxon>
    </lineage>
</organism>
<protein>
    <submittedName>
        <fullName evidence="1">Uncharacterized protein</fullName>
    </submittedName>
</protein>
<evidence type="ECO:0000313" key="1">
    <source>
        <dbReference type="EMBL" id="CUQ03270.1"/>
    </source>
</evidence>
<sequence>MNGDPTYRSTTTEIDLKAGNIPANEMSRLTKPLVEIVAAYFEDPKVRAEFEVWKAARAAKAKAAT</sequence>
<dbReference type="AlphaFoldDB" id="A0A174T7B0"/>
<reference evidence="2" key="3">
    <citation type="journal article" date="2018" name="BMC Genomics">
        <title>Whole genome sequencing and function prediction of 133 gut anaerobes isolated from chicken caecum in pure cultures.</title>
        <authorList>
            <person name="Medvecky M."/>
            <person name="Cejkova D."/>
            <person name="Polansky O."/>
            <person name="Karasova D."/>
            <person name="Kubasova T."/>
            <person name="Cizek A."/>
            <person name="Rychlik I."/>
        </authorList>
    </citation>
    <scope>NUCLEOTIDE SEQUENCE</scope>
    <source>
        <strain evidence="2">An175</strain>
    </source>
</reference>
<dbReference type="EMBL" id="NFKP01000044">
    <property type="protein sequence ID" value="OUP65588.1"/>
    <property type="molecule type" value="Genomic_DNA"/>
</dbReference>